<dbReference type="OrthoDB" id="8123889at2759"/>
<protein>
    <submittedName>
        <fullName evidence="1">Uncharacterized protein</fullName>
    </submittedName>
</protein>
<accession>A0A5N4AWN4</accession>
<name>A0A5N4AWN4_PHOPY</name>
<keyword evidence="2" id="KW-1185">Reference proteome</keyword>
<organism evidence="1 2">
    <name type="scientific">Photinus pyralis</name>
    <name type="common">Common eastern firefly</name>
    <name type="synonym">Lampyris pyralis</name>
    <dbReference type="NCBI Taxonomy" id="7054"/>
    <lineage>
        <taxon>Eukaryota</taxon>
        <taxon>Metazoa</taxon>
        <taxon>Ecdysozoa</taxon>
        <taxon>Arthropoda</taxon>
        <taxon>Hexapoda</taxon>
        <taxon>Insecta</taxon>
        <taxon>Pterygota</taxon>
        <taxon>Neoptera</taxon>
        <taxon>Endopterygota</taxon>
        <taxon>Coleoptera</taxon>
        <taxon>Polyphaga</taxon>
        <taxon>Elateriformia</taxon>
        <taxon>Elateroidea</taxon>
        <taxon>Lampyridae</taxon>
        <taxon>Lampyrinae</taxon>
        <taxon>Photinus</taxon>
    </lineage>
</organism>
<proteinExistence type="predicted"/>
<evidence type="ECO:0000313" key="2">
    <source>
        <dbReference type="Proteomes" id="UP000327044"/>
    </source>
</evidence>
<dbReference type="Proteomes" id="UP000327044">
    <property type="component" value="Unassembled WGS sequence"/>
</dbReference>
<gene>
    <name evidence="1" type="ORF">PPYR_03834</name>
</gene>
<dbReference type="EMBL" id="VVIM01000002">
    <property type="protein sequence ID" value="KAB0801648.1"/>
    <property type="molecule type" value="Genomic_DNA"/>
</dbReference>
<sequence length="452" mass="52607">MSMQSSLSISEFNIDRLSFGVPLETNFQDASGLHPIFQHVFKICYLRLKGCGYSVENAIKFFQGTLQERLALKESIAFGKDLTYIKCSPGALLWVIRHFIGLLPVELLPKRIGNVKYNWMRLSKPCAKYLSEYFALNVGVDDKELFYKLTNELLRLPPCNFLLIITLINFLNLLTLLSGGEQTLLVLVKYYTASIFVRPFRPGSVIQSETSYYPLLGYIIVKWPEIQKIVFETSNYSGELFQCTKWSGINNDPKGHKDQAIQTSRSLPCAHYKNSKKNTNQVSSNLKDNWSQTEALDKCIQVVEPITCCCCSWRFHGLINNYAQADTNDPLKDKHECLDLKTDTFNKTELLKPFTELTKNRDTEIIREQCDIHHQLRENLTRELKIKFALKKNHLEDNHNENTYTRKEEPERENQYRRRRFISNLEFLRVLNSSIKFGFGQQSRNEIKYEKM</sequence>
<dbReference type="InParanoid" id="A0A5N4AWN4"/>
<dbReference type="SUPFAM" id="SSF48350">
    <property type="entry name" value="GTPase activation domain, GAP"/>
    <property type="match status" value="1"/>
</dbReference>
<dbReference type="InterPro" id="IPR008936">
    <property type="entry name" value="Rho_GTPase_activation_prot"/>
</dbReference>
<comment type="caution">
    <text evidence="1">The sequence shown here is derived from an EMBL/GenBank/DDBJ whole genome shotgun (WGS) entry which is preliminary data.</text>
</comment>
<evidence type="ECO:0000313" key="1">
    <source>
        <dbReference type="EMBL" id="KAB0801648.1"/>
    </source>
</evidence>
<reference evidence="1 2" key="1">
    <citation type="journal article" date="2018" name="Elife">
        <title>Firefly genomes illuminate parallel origins of bioluminescence in beetles.</title>
        <authorList>
            <person name="Fallon T.R."/>
            <person name="Lower S.E."/>
            <person name="Chang C.H."/>
            <person name="Bessho-Uehara M."/>
            <person name="Martin G.J."/>
            <person name="Bewick A.J."/>
            <person name="Behringer M."/>
            <person name="Debat H.J."/>
            <person name="Wong I."/>
            <person name="Day J.C."/>
            <person name="Suvorov A."/>
            <person name="Silva C.J."/>
            <person name="Stanger-Hall K.F."/>
            <person name="Hall D.W."/>
            <person name="Schmitz R.J."/>
            <person name="Nelson D.R."/>
            <person name="Lewis S.M."/>
            <person name="Shigenobu S."/>
            <person name="Bybee S.M."/>
            <person name="Larracuente A.M."/>
            <person name="Oba Y."/>
            <person name="Weng J.K."/>
        </authorList>
    </citation>
    <scope>NUCLEOTIDE SEQUENCE [LARGE SCALE GENOMIC DNA]</scope>
    <source>
        <strain evidence="1">1611_PpyrPB1</strain>
        <tissue evidence="1">Whole body</tissue>
    </source>
</reference>
<dbReference type="AlphaFoldDB" id="A0A5N4AWN4"/>